<dbReference type="Gramene" id="PRQ60406">
    <property type="protein sequence ID" value="PRQ60406"/>
    <property type="gene ID" value="RchiOBHm_Chr1g0380821"/>
</dbReference>
<keyword evidence="3" id="KW-0687">Ribonucleoprotein</keyword>
<dbReference type="EMBL" id="PDCK01000039">
    <property type="protein sequence ID" value="PRQ60406.1"/>
    <property type="molecule type" value="Genomic_DNA"/>
</dbReference>
<evidence type="ECO:0000313" key="4">
    <source>
        <dbReference type="EMBL" id="PRQ60406.1"/>
    </source>
</evidence>
<dbReference type="InterPro" id="IPR001380">
    <property type="entry name" value="Ribosomal_eL13"/>
</dbReference>
<sequence length="114" mass="12581">MKVRALRGFTLEELKFCLIVGTTAQNCSHRLNKRLALIPGELAATIGISVDHRRKNHSLKRFQANVLGLKTYKQKLVNCLPKAQAGDSAAEEVANATPLQRPLLAIQQGKRVSH</sequence>
<proteinExistence type="inferred from homology"/>
<comment type="caution">
    <text evidence="4">The sequence shown here is derived from an EMBL/GenBank/DDBJ whole genome shotgun (WGS) entry which is preliminary data.</text>
</comment>
<dbReference type="AlphaFoldDB" id="A0A2P6SNY0"/>
<evidence type="ECO:0000313" key="5">
    <source>
        <dbReference type="Proteomes" id="UP000238479"/>
    </source>
</evidence>
<dbReference type="GO" id="GO:0003723">
    <property type="term" value="F:RNA binding"/>
    <property type="evidence" value="ECO:0007669"/>
    <property type="project" value="TreeGrafter"/>
</dbReference>
<evidence type="ECO:0000256" key="3">
    <source>
        <dbReference type="ARBA" id="ARBA00023274"/>
    </source>
</evidence>
<name>A0A2P6SNY0_ROSCH</name>
<dbReference type="Proteomes" id="UP000238479">
    <property type="component" value="Chromosome 1"/>
</dbReference>
<dbReference type="GO" id="GO:0003735">
    <property type="term" value="F:structural constituent of ribosome"/>
    <property type="evidence" value="ECO:0007669"/>
    <property type="project" value="InterPro"/>
</dbReference>
<dbReference type="PANTHER" id="PTHR11722">
    <property type="entry name" value="60S RIBOSOMAL PROTEIN L13"/>
    <property type="match status" value="1"/>
</dbReference>
<dbReference type="GO" id="GO:0022625">
    <property type="term" value="C:cytosolic large ribosomal subunit"/>
    <property type="evidence" value="ECO:0007669"/>
    <property type="project" value="TreeGrafter"/>
</dbReference>
<accession>A0A2P6SNY0</accession>
<dbReference type="STRING" id="74649.A0A2P6SNY0"/>
<reference evidence="4 5" key="1">
    <citation type="journal article" date="2018" name="Nat. Genet.">
        <title>The Rosa genome provides new insights in the design of modern roses.</title>
        <authorList>
            <person name="Bendahmane M."/>
        </authorList>
    </citation>
    <scope>NUCLEOTIDE SEQUENCE [LARGE SCALE GENOMIC DNA]</scope>
    <source>
        <strain evidence="5">cv. Old Blush</strain>
    </source>
</reference>
<comment type="similarity">
    <text evidence="1">Belongs to the eukaryotic ribosomal protein eL13 family.</text>
</comment>
<dbReference type="OMA" id="TEDCMAI"/>
<organism evidence="4 5">
    <name type="scientific">Rosa chinensis</name>
    <name type="common">China rose</name>
    <dbReference type="NCBI Taxonomy" id="74649"/>
    <lineage>
        <taxon>Eukaryota</taxon>
        <taxon>Viridiplantae</taxon>
        <taxon>Streptophyta</taxon>
        <taxon>Embryophyta</taxon>
        <taxon>Tracheophyta</taxon>
        <taxon>Spermatophyta</taxon>
        <taxon>Magnoliopsida</taxon>
        <taxon>eudicotyledons</taxon>
        <taxon>Gunneridae</taxon>
        <taxon>Pentapetalae</taxon>
        <taxon>rosids</taxon>
        <taxon>fabids</taxon>
        <taxon>Rosales</taxon>
        <taxon>Rosaceae</taxon>
        <taxon>Rosoideae</taxon>
        <taxon>Rosoideae incertae sedis</taxon>
        <taxon>Rosa</taxon>
    </lineage>
</organism>
<keyword evidence="2 4" id="KW-0689">Ribosomal protein</keyword>
<dbReference type="PANTHER" id="PTHR11722:SF0">
    <property type="entry name" value="LARGE RIBOSOMAL SUBUNIT PROTEIN EL13"/>
    <property type="match status" value="1"/>
</dbReference>
<keyword evidence="5" id="KW-1185">Reference proteome</keyword>
<evidence type="ECO:0000256" key="1">
    <source>
        <dbReference type="ARBA" id="ARBA00005640"/>
    </source>
</evidence>
<dbReference type="GO" id="GO:0006412">
    <property type="term" value="P:translation"/>
    <property type="evidence" value="ECO:0007669"/>
    <property type="project" value="InterPro"/>
</dbReference>
<gene>
    <name evidence="4" type="ORF">RchiOBHm_Chr1g0380821</name>
</gene>
<dbReference type="Pfam" id="PF01294">
    <property type="entry name" value="Ribosomal_L13e"/>
    <property type="match status" value="1"/>
</dbReference>
<protein>
    <submittedName>
        <fullName evidence="4">Putative ribosomal protein L13e</fullName>
    </submittedName>
</protein>
<evidence type="ECO:0000256" key="2">
    <source>
        <dbReference type="ARBA" id="ARBA00022980"/>
    </source>
</evidence>